<proteinExistence type="predicted"/>
<dbReference type="InterPro" id="IPR011010">
    <property type="entry name" value="DNA_brk_join_enz"/>
</dbReference>
<dbReference type="GO" id="GO:0006310">
    <property type="term" value="P:DNA recombination"/>
    <property type="evidence" value="ECO:0007669"/>
    <property type="project" value="UniProtKB-KW"/>
</dbReference>
<dbReference type="Pfam" id="PF00589">
    <property type="entry name" value="Phage_integrase"/>
    <property type="match status" value="1"/>
</dbReference>
<dbReference type="PROSITE" id="PS51898">
    <property type="entry name" value="TYR_RECOMBINASE"/>
    <property type="match status" value="1"/>
</dbReference>
<dbReference type="Proteomes" id="UP000295096">
    <property type="component" value="Unassembled WGS sequence"/>
</dbReference>
<evidence type="ECO:0000256" key="1">
    <source>
        <dbReference type="ARBA" id="ARBA00022908"/>
    </source>
</evidence>
<dbReference type="InterPro" id="IPR052925">
    <property type="entry name" value="Phage_Integrase-like_Recomb"/>
</dbReference>
<dbReference type="InterPro" id="IPR010998">
    <property type="entry name" value="Integrase_recombinase_N"/>
</dbReference>
<dbReference type="SUPFAM" id="SSF56349">
    <property type="entry name" value="DNA breaking-rejoining enzymes"/>
    <property type="match status" value="1"/>
</dbReference>
<feature type="domain" description="Core-binding (CB)" evidence="6">
    <location>
        <begin position="14"/>
        <end position="92"/>
    </location>
</feature>
<feature type="domain" description="Tyr recombinase" evidence="5">
    <location>
        <begin position="118"/>
        <end position="316"/>
    </location>
</feature>
<evidence type="ECO:0000256" key="3">
    <source>
        <dbReference type="ARBA" id="ARBA00023172"/>
    </source>
</evidence>
<dbReference type="InterPro" id="IPR044068">
    <property type="entry name" value="CB"/>
</dbReference>
<evidence type="ECO:0000313" key="8">
    <source>
        <dbReference type="Proteomes" id="UP000295096"/>
    </source>
</evidence>
<dbReference type="CDD" id="cd00799">
    <property type="entry name" value="INT_Cre_C"/>
    <property type="match status" value="1"/>
</dbReference>
<dbReference type="GO" id="GO:0003677">
    <property type="term" value="F:DNA binding"/>
    <property type="evidence" value="ECO:0007669"/>
    <property type="project" value="UniProtKB-UniRule"/>
</dbReference>
<dbReference type="EMBL" id="SMSJ01000163">
    <property type="protein sequence ID" value="TDH58036.1"/>
    <property type="molecule type" value="Genomic_DNA"/>
</dbReference>
<dbReference type="AlphaFoldDB" id="A0A4R5Q5P6"/>
<dbReference type="InterPro" id="IPR004107">
    <property type="entry name" value="Integrase_SAM-like_N"/>
</dbReference>
<dbReference type="Pfam" id="PF02899">
    <property type="entry name" value="Phage_int_SAM_1"/>
    <property type="match status" value="1"/>
</dbReference>
<evidence type="ECO:0000259" key="6">
    <source>
        <dbReference type="PROSITE" id="PS51900"/>
    </source>
</evidence>
<dbReference type="InterPro" id="IPR013762">
    <property type="entry name" value="Integrase-like_cat_sf"/>
</dbReference>
<evidence type="ECO:0000256" key="4">
    <source>
        <dbReference type="PROSITE-ProRule" id="PRU01248"/>
    </source>
</evidence>
<gene>
    <name evidence="7" type="ORF">E2C06_34685</name>
</gene>
<dbReference type="PANTHER" id="PTHR34605">
    <property type="entry name" value="PHAGE_INTEGRASE DOMAIN-CONTAINING PROTEIN"/>
    <property type="match status" value="1"/>
</dbReference>
<reference evidence="7 8" key="1">
    <citation type="journal article" date="2016" name="J. Microbiol.">
        <title>Dankookia rubra gen. nov., sp. nov., an alphaproteobacterium isolated from sediment of a shallow stream.</title>
        <authorList>
            <person name="Kim W.H."/>
            <person name="Kim D.H."/>
            <person name="Kang K."/>
            <person name="Ahn T.Y."/>
        </authorList>
    </citation>
    <scope>NUCLEOTIDE SEQUENCE [LARGE SCALE GENOMIC DNA]</scope>
    <source>
        <strain evidence="7 8">JCM30602</strain>
    </source>
</reference>
<protein>
    <submittedName>
        <fullName evidence="7">Integrase</fullName>
    </submittedName>
</protein>
<dbReference type="Gene3D" id="1.10.150.130">
    <property type="match status" value="1"/>
</dbReference>
<accession>A0A4R5Q5P6</accession>
<dbReference type="SUPFAM" id="SSF47823">
    <property type="entry name" value="lambda integrase-like, N-terminal domain"/>
    <property type="match status" value="1"/>
</dbReference>
<dbReference type="PROSITE" id="PS51900">
    <property type="entry name" value="CB"/>
    <property type="match status" value="1"/>
</dbReference>
<comment type="caution">
    <text evidence="7">The sequence shown here is derived from an EMBL/GenBank/DDBJ whole genome shotgun (WGS) entry which is preliminary data.</text>
</comment>
<dbReference type="GO" id="GO:0015074">
    <property type="term" value="P:DNA integration"/>
    <property type="evidence" value="ECO:0007669"/>
    <property type="project" value="UniProtKB-KW"/>
</dbReference>
<evidence type="ECO:0000259" key="5">
    <source>
        <dbReference type="PROSITE" id="PS51898"/>
    </source>
</evidence>
<dbReference type="PANTHER" id="PTHR34605:SF4">
    <property type="entry name" value="DNA ADENINE METHYLTRANSFERASE"/>
    <property type="match status" value="1"/>
</dbReference>
<keyword evidence="8" id="KW-1185">Reference proteome</keyword>
<keyword evidence="2 4" id="KW-0238">DNA-binding</keyword>
<dbReference type="InterPro" id="IPR002104">
    <property type="entry name" value="Integrase_catalytic"/>
</dbReference>
<dbReference type="OrthoDB" id="5513193at2"/>
<keyword evidence="3" id="KW-0233">DNA recombination</keyword>
<sequence length="320" mass="34120">MSDLPARTRPPPLPSAAEAAAYAAASLSAATRRAYRADWADFSAWCGQHGQQALPAAPEAIAAYLASLAATHGRSALRRRLSAIGQAHALAGHPWNPGHPAIRHTLRGILRRHGAPARQAAALTTAEIRRLVAGCDRGLAGRRDRALLLVGYAGALRRSELVAIAREHLTFTGEGLRLLLPRSKGDHDGQGASLGIARGTKPDTCPVRALEAWLQASDCRYGPVFRKVDRWGTAESRALTPEAVGTILKKRAAAAGLGVGALERLSAHGLRAGFVTAAYQAGARDEQIMAHTRHKDLKTMRSYVRRAKLLTESPVKLLGL</sequence>
<evidence type="ECO:0000313" key="7">
    <source>
        <dbReference type="EMBL" id="TDH58036.1"/>
    </source>
</evidence>
<evidence type="ECO:0000256" key="2">
    <source>
        <dbReference type="ARBA" id="ARBA00023125"/>
    </source>
</evidence>
<name>A0A4R5Q5P6_9PROT</name>
<dbReference type="Gene3D" id="1.10.443.10">
    <property type="entry name" value="Intergrase catalytic core"/>
    <property type="match status" value="1"/>
</dbReference>
<keyword evidence="1" id="KW-0229">DNA integration</keyword>
<dbReference type="RefSeq" id="WP_133293109.1">
    <property type="nucleotide sequence ID" value="NZ_SMSJ01000163.1"/>
</dbReference>
<organism evidence="7 8">
    <name type="scientific">Dankookia rubra</name>
    <dbReference type="NCBI Taxonomy" id="1442381"/>
    <lineage>
        <taxon>Bacteria</taxon>
        <taxon>Pseudomonadati</taxon>
        <taxon>Pseudomonadota</taxon>
        <taxon>Alphaproteobacteria</taxon>
        <taxon>Acetobacterales</taxon>
        <taxon>Roseomonadaceae</taxon>
        <taxon>Dankookia</taxon>
    </lineage>
</organism>